<keyword evidence="1" id="KW-0732">Signal</keyword>
<dbReference type="InterPro" id="IPR005985">
    <property type="entry name" value="PedC_BrcD"/>
</dbReference>
<gene>
    <name evidence="2" type="ORF">CLOSAC_03520</name>
</gene>
<dbReference type="Proteomes" id="UP000191154">
    <property type="component" value="Unassembled WGS sequence"/>
</dbReference>
<dbReference type="InterPro" id="IPR036249">
    <property type="entry name" value="Thioredoxin-like_sf"/>
</dbReference>
<reference evidence="2 3" key="1">
    <citation type="submission" date="2016-05" db="EMBL/GenBank/DDBJ databases">
        <title>Microbial solvent formation.</title>
        <authorList>
            <person name="Poehlein A."/>
            <person name="Montoya Solano J.D."/>
            <person name="Flitsch S."/>
            <person name="Krabben P."/>
            <person name="Duerre P."/>
            <person name="Daniel R."/>
        </authorList>
    </citation>
    <scope>NUCLEOTIDE SEQUENCE [LARGE SCALE GENOMIC DNA]</scope>
    <source>
        <strain evidence="2 3">L1-8</strain>
    </source>
</reference>
<evidence type="ECO:0000313" key="3">
    <source>
        <dbReference type="Proteomes" id="UP000191154"/>
    </source>
</evidence>
<dbReference type="Pfam" id="PF20207">
    <property type="entry name" value="DUF6568"/>
    <property type="match status" value="1"/>
</dbReference>
<proteinExistence type="predicted"/>
<dbReference type="AlphaFoldDB" id="A0A1S8NII7"/>
<dbReference type="STRING" id="169679.CSACC_37540"/>
<comment type="caution">
    <text evidence="2">The sequence shown here is derived from an EMBL/GenBank/DDBJ whole genome shotgun (WGS) entry which is preliminary data.</text>
</comment>
<protein>
    <recommendedName>
        <fullName evidence="4">Bacteriocin transport accessory protein</fullName>
    </recommendedName>
</protein>
<dbReference type="GO" id="GO:0030152">
    <property type="term" value="P:bacteriocin biosynthetic process"/>
    <property type="evidence" value="ECO:0007669"/>
    <property type="project" value="InterPro"/>
</dbReference>
<dbReference type="RefSeq" id="WP_077863833.1">
    <property type="nucleotide sequence ID" value="NZ_LZYZ01000001.1"/>
</dbReference>
<dbReference type="EMBL" id="LZYZ01000001">
    <property type="protein sequence ID" value="OOM16081.1"/>
    <property type="molecule type" value="Genomic_DNA"/>
</dbReference>
<evidence type="ECO:0008006" key="4">
    <source>
        <dbReference type="Google" id="ProtNLM"/>
    </source>
</evidence>
<evidence type="ECO:0000313" key="2">
    <source>
        <dbReference type="EMBL" id="OOM16081.1"/>
    </source>
</evidence>
<dbReference type="Gene3D" id="3.40.30.10">
    <property type="entry name" value="Glutaredoxin"/>
    <property type="match status" value="1"/>
</dbReference>
<feature type="signal peptide" evidence="1">
    <location>
        <begin position="1"/>
        <end position="30"/>
    </location>
</feature>
<dbReference type="NCBIfam" id="TIGR01295">
    <property type="entry name" value="PedC_BrcD"/>
    <property type="match status" value="1"/>
</dbReference>
<dbReference type="SUPFAM" id="SSF52833">
    <property type="entry name" value="Thioredoxin-like"/>
    <property type="match status" value="1"/>
</dbReference>
<name>A0A1S8NII7_CLOSA</name>
<accession>A0A1S8NII7</accession>
<evidence type="ECO:0000256" key="1">
    <source>
        <dbReference type="SAM" id="SignalP"/>
    </source>
</evidence>
<dbReference type="CDD" id="cd02947">
    <property type="entry name" value="TRX_family"/>
    <property type="match status" value="1"/>
</dbReference>
<feature type="chain" id="PRO_5013068875" description="Bacteriocin transport accessory protein" evidence="1">
    <location>
        <begin position="31"/>
        <end position="178"/>
    </location>
</feature>
<sequence>MKKRMIFVATLTLMCSLFVGIGGNAVHVYAATQAISSEPITLSQTTDTITESDYEKNIKGVQRISLKKYLSKVNSGKKFIVFIGFKQCSHCRKFSPIMKQFLKNVNQPIYYLDYGPTGAFKNASQEEKNDFYNTFTKPYKFLGSPTVALFSNGKVVSMTVGDDTTLADLNQLVSDGEK</sequence>
<organism evidence="2 3">
    <name type="scientific">Clostridium saccharobutylicum</name>
    <dbReference type="NCBI Taxonomy" id="169679"/>
    <lineage>
        <taxon>Bacteria</taxon>
        <taxon>Bacillati</taxon>
        <taxon>Bacillota</taxon>
        <taxon>Clostridia</taxon>
        <taxon>Eubacteriales</taxon>
        <taxon>Clostridiaceae</taxon>
        <taxon>Clostridium</taxon>
    </lineage>
</organism>
<dbReference type="InterPro" id="IPR046698">
    <property type="entry name" value="PedC-like"/>
</dbReference>